<keyword evidence="2" id="KW-1185">Reference proteome</keyword>
<dbReference type="AlphaFoldDB" id="A0AAV8VCK9"/>
<sequence>MNPEEEEIIMLLLFATCIGVWCTKRYRLNQRRLRRYAVRPMNRSRRQFGHFANLVNFMKNHDQEQFFKYTRMTPSLFDHLLTLVGSQLQKTQSKNPLSPNQRLTMTLHYLSEGCSMQQIAWDYW</sequence>
<evidence type="ECO:0000313" key="1">
    <source>
        <dbReference type="EMBL" id="KAJ8911757.1"/>
    </source>
</evidence>
<gene>
    <name evidence="1" type="ORF">NQ315_008809</name>
</gene>
<reference evidence="1 2" key="1">
    <citation type="journal article" date="2023" name="Insect Mol. Biol.">
        <title>Genome sequencing provides insights into the evolution of gene families encoding plant cell wall-degrading enzymes in longhorned beetles.</title>
        <authorList>
            <person name="Shin N.R."/>
            <person name="Okamura Y."/>
            <person name="Kirsch R."/>
            <person name="Pauchet Y."/>
        </authorList>
    </citation>
    <scope>NUCLEOTIDE SEQUENCE [LARGE SCALE GENOMIC DNA]</scope>
    <source>
        <strain evidence="1">EAD_L_NR</strain>
    </source>
</reference>
<name>A0AAV8VCK9_9CUCU</name>
<evidence type="ECO:0000313" key="2">
    <source>
        <dbReference type="Proteomes" id="UP001159042"/>
    </source>
</evidence>
<organism evidence="1 2">
    <name type="scientific">Exocentrus adspersus</name>
    <dbReference type="NCBI Taxonomy" id="1586481"/>
    <lineage>
        <taxon>Eukaryota</taxon>
        <taxon>Metazoa</taxon>
        <taxon>Ecdysozoa</taxon>
        <taxon>Arthropoda</taxon>
        <taxon>Hexapoda</taxon>
        <taxon>Insecta</taxon>
        <taxon>Pterygota</taxon>
        <taxon>Neoptera</taxon>
        <taxon>Endopterygota</taxon>
        <taxon>Coleoptera</taxon>
        <taxon>Polyphaga</taxon>
        <taxon>Cucujiformia</taxon>
        <taxon>Chrysomeloidea</taxon>
        <taxon>Cerambycidae</taxon>
        <taxon>Lamiinae</taxon>
        <taxon>Acanthocinini</taxon>
        <taxon>Exocentrus</taxon>
    </lineage>
</organism>
<proteinExistence type="predicted"/>
<dbReference type="Proteomes" id="UP001159042">
    <property type="component" value="Unassembled WGS sequence"/>
</dbReference>
<comment type="caution">
    <text evidence="1">The sequence shown here is derived from an EMBL/GenBank/DDBJ whole genome shotgun (WGS) entry which is preliminary data.</text>
</comment>
<protein>
    <submittedName>
        <fullName evidence="1">Uncharacterized protein</fullName>
    </submittedName>
</protein>
<accession>A0AAV8VCK9</accession>
<dbReference type="EMBL" id="JANEYG010000163">
    <property type="protein sequence ID" value="KAJ8911757.1"/>
    <property type="molecule type" value="Genomic_DNA"/>
</dbReference>